<organism evidence="2 3">
    <name type="scientific">Portunus trituberculatus</name>
    <name type="common">Swimming crab</name>
    <name type="synonym">Neptunus trituberculatus</name>
    <dbReference type="NCBI Taxonomy" id="210409"/>
    <lineage>
        <taxon>Eukaryota</taxon>
        <taxon>Metazoa</taxon>
        <taxon>Ecdysozoa</taxon>
        <taxon>Arthropoda</taxon>
        <taxon>Crustacea</taxon>
        <taxon>Multicrustacea</taxon>
        <taxon>Malacostraca</taxon>
        <taxon>Eumalacostraca</taxon>
        <taxon>Eucarida</taxon>
        <taxon>Decapoda</taxon>
        <taxon>Pleocyemata</taxon>
        <taxon>Brachyura</taxon>
        <taxon>Eubrachyura</taxon>
        <taxon>Portunoidea</taxon>
        <taxon>Portunidae</taxon>
        <taxon>Portuninae</taxon>
        <taxon>Portunus</taxon>
    </lineage>
</organism>
<dbReference type="EMBL" id="VSRR010021616">
    <property type="protein sequence ID" value="MPC64080.1"/>
    <property type="molecule type" value="Genomic_DNA"/>
</dbReference>
<feature type="compositionally biased region" description="Basic and acidic residues" evidence="1">
    <location>
        <begin position="42"/>
        <end position="55"/>
    </location>
</feature>
<evidence type="ECO:0000313" key="2">
    <source>
        <dbReference type="EMBL" id="MPC64080.1"/>
    </source>
</evidence>
<gene>
    <name evidence="2" type="ORF">E2C01_058189</name>
</gene>
<proteinExistence type="predicted"/>
<evidence type="ECO:0000256" key="1">
    <source>
        <dbReference type="SAM" id="MobiDB-lite"/>
    </source>
</evidence>
<evidence type="ECO:0000313" key="3">
    <source>
        <dbReference type="Proteomes" id="UP000324222"/>
    </source>
</evidence>
<reference evidence="2 3" key="1">
    <citation type="submission" date="2019-05" db="EMBL/GenBank/DDBJ databases">
        <title>Another draft genome of Portunus trituberculatus and its Hox gene families provides insights of decapod evolution.</title>
        <authorList>
            <person name="Jeong J.-H."/>
            <person name="Song I."/>
            <person name="Kim S."/>
            <person name="Choi T."/>
            <person name="Kim D."/>
            <person name="Ryu S."/>
            <person name="Kim W."/>
        </authorList>
    </citation>
    <scope>NUCLEOTIDE SEQUENCE [LARGE SCALE GENOMIC DNA]</scope>
    <source>
        <tissue evidence="2">Muscle</tissue>
    </source>
</reference>
<feature type="region of interest" description="Disordered" evidence="1">
    <location>
        <begin position="27"/>
        <end position="72"/>
    </location>
</feature>
<protein>
    <submittedName>
        <fullName evidence="2">Uncharacterized protein</fullName>
    </submittedName>
</protein>
<keyword evidence="3" id="KW-1185">Reference proteome</keyword>
<comment type="caution">
    <text evidence="2">The sequence shown here is derived from an EMBL/GenBank/DDBJ whole genome shotgun (WGS) entry which is preliminary data.</text>
</comment>
<name>A0A5B7GVR1_PORTR</name>
<dbReference type="AlphaFoldDB" id="A0A5B7GVR1"/>
<dbReference type="Proteomes" id="UP000324222">
    <property type="component" value="Unassembled WGS sequence"/>
</dbReference>
<sequence>MLMNVRQDAKREMIVLLLLTVNTLRKRSREADEVTAAGGGHNLHDPEAPRGHDMRPPLPPHPPHTTHHCALP</sequence>
<accession>A0A5B7GVR1</accession>